<dbReference type="InterPro" id="IPR045320">
    <property type="entry name" value="JAGGED/SL1-like"/>
</dbReference>
<organism evidence="4 5">
    <name type="scientific">Eragrostis curvula</name>
    <name type="common">weeping love grass</name>
    <dbReference type="NCBI Taxonomy" id="38414"/>
    <lineage>
        <taxon>Eukaryota</taxon>
        <taxon>Viridiplantae</taxon>
        <taxon>Streptophyta</taxon>
        <taxon>Embryophyta</taxon>
        <taxon>Tracheophyta</taxon>
        <taxon>Spermatophyta</taxon>
        <taxon>Magnoliopsida</taxon>
        <taxon>Liliopsida</taxon>
        <taxon>Poales</taxon>
        <taxon>Poaceae</taxon>
        <taxon>PACMAD clade</taxon>
        <taxon>Chloridoideae</taxon>
        <taxon>Eragrostideae</taxon>
        <taxon>Eragrostidinae</taxon>
        <taxon>Eragrostis</taxon>
    </lineage>
</organism>
<name>A0A5J9WM20_9POAL</name>
<sequence>MEAAQHPSIAAAGNGDAINLSLTLGPMSPPPFSSPSSAAASVDGGGGSGADAGRSGVRLFPCLFCNKKFLKSQALGGHQNAHKKERSVGWNAQLYLPASATSNMAAGNNNQITPLTSVSFSYSCRSDEHRTLVVDDVGYNSDGDRSSFGCRRSDGSGGGGGEKQRQVDLNLRL</sequence>
<dbReference type="InterPro" id="IPR036236">
    <property type="entry name" value="Znf_C2H2_sf"/>
</dbReference>
<evidence type="ECO:0000313" key="4">
    <source>
        <dbReference type="EMBL" id="TVU49015.1"/>
    </source>
</evidence>
<dbReference type="GO" id="GO:0008270">
    <property type="term" value="F:zinc ion binding"/>
    <property type="evidence" value="ECO:0007669"/>
    <property type="project" value="UniProtKB-KW"/>
</dbReference>
<proteinExistence type="predicted"/>
<dbReference type="Gramene" id="TVU49015">
    <property type="protein sequence ID" value="TVU49015"/>
    <property type="gene ID" value="EJB05_00306"/>
</dbReference>
<comment type="caution">
    <text evidence="4">The sequence shown here is derived from an EMBL/GenBank/DDBJ whole genome shotgun (WGS) entry which is preliminary data.</text>
</comment>
<protein>
    <recommendedName>
        <fullName evidence="3">C2H2-type domain-containing protein</fullName>
    </recommendedName>
</protein>
<dbReference type="EMBL" id="RWGY01000002">
    <property type="protein sequence ID" value="TVU49015.1"/>
    <property type="molecule type" value="Genomic_DNA"/>
</dbReference>
<keyword evidence="1" id="KW-0862">Zinc</keyword>
<reference evidence="4 5" key="1">
    <citation type="journal article" date="2019" name="Sci. Rep.">
        <title>A high-quality genome of Eragrostis curvula grass provides insights into Poaceae evolution and supports new strategies to enhance forage quality.</title>
        <authorList>
            <person name="Carballo J."/>
            <person name="Santos B.A.C.M."/>
            <person name="Zappacosta D."/>
            <person name="Garbus I."/>
            <person name="Selva J.P."/>
            <person name="Gallo C.A."/>
            <person name="Diaz A."/>
            <person name="Albertini E."/>
            <person name="Caccamo M."/>
            <person name="Echenique V."/>
        </authorList>
    </citation>
    <scope>NUCLEOTIDE SEQUENCE [LARGE SCALE GENOMIC DNA]</scope>
    <source>
        <strain evidence="5">cv. Victoria</strain>
        <tissue evidence="4">Leaf</tissue>
    </source>
</reference>
<dbReference type="PANTHER" id="PTHR45730">
    <property type="entry name" value="ZINC FINGER PROTEIN JAGGED"/>
    <property type="match status" value="1"/>
</dbReference>
<keyword evidence="1" id="KW-0479">Metal-binding</keyword>
<evidence type="ECO:0000259" key="3">
    <source>
        <dbReference type="PROSITE" id="PS50157"/>
    </source>
</evidence>
<dbReference type="SUPFAM" id="SSF57667">
    <property type="entry name" value="beta-beta-alpha zinc fingers"/>
    <property type="match status" value="1"/>
</dbReference>
<feature type="domain" description="C2H2-type" evidence="3">
    <location>
        <begin position="60"/>
        <end position="87"/>
    </location>
</feature>
<dbReference type="AlphaFoldDB" id="A0A5J9WM20"/>
<dbReference type="GO" id="GO:0003700">
    <property type="term" value="F:DNA-binding transcription factor activity"/>
    <property type="evidence" value="ECO:0007669"/>
    <property type="project" value="InterPro"/>
</dbReference>
<dbReference type="InterPro" id="IPR013087">
    <property type="entry name" value="Znf_C2H2_type"/>
</dbReference>
<keyword evidence="1" id="KW-0863">Zinc-finger</keyword>
<dbReference type="Gene3D" id="3.30.160.60">
    <property type="entry name" value="Classic Zinc Finger"/>
    <property type="match status" value="1"/>
</dbReference>
<dbReference type="PROSITE" id="PS50157">
    <property type="entry name" value="ZINC_FINGER_C2H2_2"/>
    <property type="match status" value="1"/>
</dbReference>
<accession>A0A5J9WM20</accession>
<gene>
    <name evidence="4" type="ORF">EJB05_00306</name>
</gene>
<dbReference type="PROSITE" id="PS00028">
    <property type="entry name" value="ZINC_FINGER_C2H2_1"/>
    <property type="match status" value="1"/>
</dbReference>
<dbReference type="OrthoDB" id="1915958at2759"/>
<dbReference type="Proteomes" id="UP000324897">
    <property type="component" value="Chromosome 6"/>
</dbReference>
<evidence type="ECO:0000256" key="1">
    <source>
        <dbReference type="PROSITE-ProRule" id="PRU00042"/>
    </source>
</evidence>
<evidence type="ECO:0000256" key="2">
    <source>
        <dbReference type="SAM" id="MobiDB-lite"/>
    </source>
</evidence>
<feature type="region of interest" description="Disordered" evidence="2">
    <location>
        <begin position="145"/>
        <end position="173"/>
    </location>
</feature>
<evidence type="ECO:0000313" key="5">
    <source>
        <dbReference type="Proteomes" id="UP000324897"/>
    </source>
</evidence>
<feature type="non-terminal residue" evidence="4">
    <location>
        <position position="1"/>
    </location>
</feature>
<feature type="region of interest" description="Disordered" evidence="2">
    <location>
        <begin position="23"/>
        <end position="50"/>
    </location>
</feature>
<dbReference type="PANTHER" id="PTHR45730:SF50">
    <property type="entry name" value="OS12G0617000 PROTEIN"/>
    <property type="match status" value="1"/>
</dbReference>
<keyword evidence="5" id="KW-1185">Reference proteome</keyword>